<dbReference type="InParanoid" id="A0A163JE29"/>
<feature type="region of interest" description="Disordered" evidence="1">
    <location>
        <begin position="116"/>
        <end position="173"/>
    </location>
</feature>
<proteinExistence type="predicted"/>
<feature type="compositionally biased region" description="Basic and acidic residues" evidence="1">
    <location>
        <begin position="197"/>
        <end position="207"/>
    </location>
</feature>
<dbReference type="OrthoDB" id="10486643at2759"/>
<protein>
    <submittedName>
        <fullName evidence="2">Uncharacterized protein</fullName>
    </submittedName>
</protein>
<feature type="region of interest" description="Disordered" evidence="1">
    <location>
        <begin position="197"/>
        <end position="249"/>
    </location>
</feature>
<dbReference type="EMBL" id="LT553422">
    <property type="protein sequence ID" value="SAM00826.1"/>
    <property type="molecule type" value="Genomic_DNA"/>
</dbReference>
<reference evidence="2" key="1">
    <citation type="submission" date="2016-04" db="EMBL/GenBank/DDBJ databases">
        <authorList>
            <person name="Evans L.H."/>
            <person name="Alamgir A."/>
            <person name="Owens N."/>
            <person name="Weber N.D."/>
            <person name="Virtaneva K."/>
            <person name="Barbian K."/>
            <person name="Babar A."/>
            <person name="Rosenke K."/>
        </authorList>
    </citation>
    <scope>NUCLEOTIDE SEQUENCE [LARGE SCALE GENOMIC DNA]</scope>
    <source>
        <strain evidence="2">CBS 101.48</strain>
    </source>
</reference>
<sequence>MFTVSLAPTSAPSRWYSKPVGIQEEYEELAFLEAKFVHEREQALEVQCHMVYPVAFNDNNNSNHNNNSSGIEDPSLEDVAIQDDIHDRRLLPALDDTPMTNSLSFMAHHQPPDDLLHYQAMPQSTGPSRSAHRYSTPGRLNEPSSTSSTAYPADSPDLERYLSPPPAGRSLRQYMDDSSRGFMEPMEMIDRMVRFDDDDHHHHHGDEDNSGASYGDALSEDIQVEYQHDSGGNDEDLASPATRRSNFFS</sequence>
<dbReference type="Proteomes" id="UP000078561">
    <property type="component" value="Unassembled WGS sequence"/>
</dbReference>
<dbReference type="AlphaFoldDB" id="A0A163JE29"/>
<evidence type="ECO:0000313" key="2">
    <source>
        <dbReference type="EMBL" id="SAM00826.1"/>
    </source>
</evidence>
<evidence type="ECO:0000313" key="3">
    <source>
        <dbReference type="Proteomes" id="UP000078561"/>
    </source>
</evidence>
<evidence type="ECO:0000256" key="1">
    <source>
        <dbReference type="SAM" id="MobiDB-lite"/>
    </source>
</evidence>
<gene>
    <name evidence="2" type="primary">ABSGL_06551.1 scaffold 8371</name>
</gene>
<keyword evidence="3" id="KW-1185">Reference proteome</keyword>
<name>A0A163JE29_ABSGL</name>
<organism evidence="2">
    <name type="scientific">Absidia glauca</name>
    <name type="common">Pin mould</name>
    <dbReference type="NCBI Taxonomy" id="4829"/>
    <lineage>
        <taxon>Eukaryota</taxon>
        <taxon>Fungi</taxon>
        <taxon>Fungi incertae sedis</taxon>
        <taxon>Mucoromycota</taxon>
        <taxon>Mucoromycotina</taxon>
        <taxon>Mucoromycetes</taxon>
        <taxon>Mucorales</taxon>
        <taxon>Cunninghamellaceae</taxon>
        <taxon>Absidia</taxon>
    </lineage>
</organism>
<accession>A0A163JE29</accession>